<dbReference type="OrthoDB" id="21264at2"/>
<evidence type="ECO:0000313" key="5">
    <source>
        <dbReference type="EMBL" id="KAB8038717.1"/>
    </source>
</evidence>
<evidence type="ECO:0000256" key="3">
    <source>
        <dbReference type="ARBA" id="ARBA00023239"/>
    </source>
</evidence>
<keyword evidence="6" id="KW-1185">Reference proteome</keyword>
<dbReference type="SUPFAM" id="SSF51604">
    <property type="entry name" value="Enolase C-terminal domain-like"/>
    <property type="match status" value="1"/>
</dbReference>
<organism evidence="5 6">
    <name type="scientific">Silvanigrella paludirubra</name>
    <dbReference type="NCBI Taxonomy" id="2499159"/>
    <lineage>
        <taxon>Bacteria</taxon>
        <taxon>Pseudomonadati</taxon>
        <taxon>Bdellovibrionota</taxon>
        <taxon>Oligoflexia</taxon>
        <taxon>Silvanigrellales</taxon>
        <taxon>Silvanigrellaceae</taxon>
        <taxon>Silvanigrella</taxon>
    </lineage>
</organism>
<dbReference type="GO" id="GO:0016829">
    <property type="term" value="F:lyase activity"/>
    <property type="evidence" value="ECO:0007669"/>
    <property type="project" value="UniProtKB-KW"/>
</dbReference>
<sequence>MNKFFNIQSQIQNIEIAEYTLKPKYSLNSKYKSSNHRPGFLLKINFKETGEGYSDCFSWEELGDFSLKDQILNLKNNEYNIHLKKSIYFSYIDSLYRAKKQNIFSGLFIPKNHFTCTDVNLLSSEFIEQLNEQGFLKIKIKCGLNLKNEAQVIKNNSQILKKLNIKLRLDFNNSCDFEKIFYFLNEIGEFLNLIDFLEDPILFSENDWLHIKTKYPNIKLGIDRIKDNELKNNFINSLSFDYLILKPAIQYFSEENIDPNTSKNILFTSYMDHPLGQLCALYESSLFYVKNKQKINECGLLTHTLYENNCYSETFSVIDTKLIPSNEGYGFGFDKLLSKERWRRLV</sequence>
<dbReference type="GO" id="GO:0046872">
    <property type="term" value="F:metal ion binding"/>
    <property type="evidence" value="ECO:0007669"/>
    <property type="project" value="UniProtKB-KW"/>
</dbReference>
<keyword evidence="3" id="KW-0456">Lyase</keyword>
<dbReference type="Proteomes" id="UP000437748">
    <property type="component" value="Unassembled WGS sequence"/>
</dbReference>
<evidence type="ECO:0000313" key="6">
    <source>
        <dbReference type="Proteomes" id="UP000437748"/>
    </source>
</evidence>
<name>A0A6N6VRG9_9BACT</name>
<dbReference type="RefSeq" id="WP_153419978.1">
    <property type="nucleotide sequence ID" value="NZ_WFLM01000003.1"/>
</dbReference>
<evidence type="ECO:0000259" key="4">
    <source>
        <dbReference type="Pfam" id="PF22015"/>
    </source>
</evidence>
<protein>
    <recommendedName>
        <fullName evidence="4">OSBS enolase-like N-terminal domain-containing protein</fullName>
    </recommendedName>
</protein>
<comment type="caution">
    <text evidence="5">The sequence shown here is derived from an EMBL/GenBank/DDBJ whole genome shotgun (WGS) entry which is preliminary data.</text>
</comment>
<dbReference type="Gene3D" id="3.30.390.10">
    <property type="entry name" value="Enolase-like, N-terminal domain"/>
    <property type="match status" value="1"/>
</dbReference>
<accession>A0A6N6VRG9</accession>
<dbReference type="Pfam" id="PF22015">
    <property type="entry name" value="OSBS_N"/>
    <property type="match status" value="1"/>
</dbReference>
<dbReference type="InterPro" id="IPR029017">
    <property type="entry name" value="Enolase-like_N"/>
</dbReference>
<evidence type="ECO:0000256" key="2">
    <source>
        <dbReference type="ARBA" id="ARBA00022842"/>
    </source>
</evidence>
<keyword evidence="2" id="KW-0460">Magnesium</keyword>
<dbReference type="Gene3D" id="3.20.20.120">
    <property type="entry name" value="Enolase-like C-terminal domain"/>
    <property type="match status" value="1"/>
</dbReference>
<dbReference type="EMBL" id="WFLM01000003">
    <property type="protein sequence ID" value="KAB8038717.1"/>
    <property type="molecule type" value="Genomic_DNA"/>
</dbReference>
<dbReference type="InterPro" id="IPR036849">
    <property type="entry name" value="Enolase-like_C_sf"/>
</dbReference>
<dbReference type="AlphaFoldDB" id="A0A6N6VRG9"/>
<keyword evidence="1" id="KW-0479">Metal-binding</keyword>
<gene>
    <name evidence="5" type="ORF">GCL60_07590</name>
</gene>
<feature type="domain" description="OSBS enolase-like N-terminal" evidence="4">
    <location>
        <begin position="14"/>
        <end position="94"/>
    </location>
</feature>
<dbReference type="InterPro" id="IPR041338">
    <property type="entry name" value="OSBS_N"/>
</dbReference>
<proteinExistence type="predicted"/>
<evidence type="ECO:0000256" key="1">
    <source>
        <dbReference type="ARBA" id="ARBA00022723"/>
    </source>
</evidence>
<reference evidence="5 6" key="1">
    <citation type="submission" date="2019-10" db="EMBL/GenBank/DDBJ databases">
        <title>New species of Slilvanegrellaceae.</title>
        <authorList>
            <person name="Pitt A."/>
            <person name="Hahn M.W."/>
        </authorList>
    </citation>
    <scope>NUCLEOTIDE SEQUENCE [LARGE SCALE GENOMIC DNA]</scope>
    <source>
        <strain evidence="5 6">SP-Ram-0.45-NSY-1</strain>
    </source>
</reference>